<gene>
    <name evidence="1" type="ORF">DGQ38_01915</name>
</gene>
<proteinExistence type="predicted"/>
<dbReference type="EMBL" id="DPMF01000036">
    <property type="protein sequence ID" value="HCV79788.1"/>
    <property type="molecule type" value="Genomic_DNA"/>
</dbReference>
<evidence type="ECO:0000313" key="1">
    <source>
        <dbReference type="EMBL" id="HCV79788.1"/>
    </source>
</evidence>
<organism evidence="1 2">
    <name type="scientific">Zunongwangia profunda</name>
    <dbReference type="NCBI Taxonomy" id="398743"/>
    <lineage>
        <taxon>Bacteria</taxon>
        <taxon>Pseudomonadati</taxon>
        <taxon>Bacteroidota</taxon>
        <taxon>Flavobacteriia</taxon>
        <taxon>Flavobacteriales</taxon>
        <taxon>Flavobacteriaceae</taxon>
        <taxon>Zunongwangia</taxon>
    </lineage>
</organism>
<comment type="caution">
    <text evidence="1">The sequence shown here is derived from an EMBL/GenBank/DDBJ whole genome shotgun (WGS) entry which is preliminary data.</text>
</comment>
<dbReference type="AlphaFoldDB" id="A0A3D5IWM2"/>
<accession>A0A3D5IWM2</accession>
<protein>
    <submittedName>
        <fullName evidence="1">Uncharacterized protein</fullName>
    </submittedName>
</protein>
<evidence type="ECO:0000313" key="2">
    <source>
        <dbReference type="Proteomes" id="UP000264330"/>
    </source>
</evidence>
<dbReference type="Proteomes" id="UP000264330">
    <property type="component" value="Unassembled WGS sequence"/>
</dbReference>
<name>A0A3D5IWM2_9FLAO</name>
<reference evidence="1 2" key="1">
    <citation type="journal article" date="2018" name="Nat. Biotechnol.">
        <title>A standardized bacterial taxonomy based on genome phylogeny substantially revises the tree of life.</title>
        <authorList>
            <person name="Parks D.H."/>
            <person name="Chuvochina M."/>
            <person name="Waite D.W."/>
            <person name="Rinke C."/>
            <person name="Skarshewski A."/>
            <person name="Chaumeil P.A."/>
            <person name="Hugenholtz P."/>
        </authorList>
    </citation>
    <scope>NUCLEOTIDE SEQUENCE [LARGE SCALE GENOMIC DNA]</scope>
    <source>
        <strain evidence="1">UBA9359</strain>
    </source>
</reference>
<sequence length="81" mass="9461">MDPMLFDVTNLGSDCFTKNQDLNERYKDFIKIVEVAPRYKPKNYFIISQQPDNHQARKIIFLAGLKTFRNKIVGFGDVANY</sequence>